<dbReference type="SUPFAM" id="SSF53474">
    <property type="entry name" value="alpha/beta-Hydrolases"/>
    <property type="match status" value="1"/>
</dbReference>
<dbReference type="GO" id="GO:0016787">
    <property type="term" value="F:hydrolase activity"/>
    <property type="evidence" value="ECO:0007669"/>
    <property type="project" value="UniProtKB-KW"/>
</dbReference>
<evidence type="ECO:0000313" key="4">
    <source>
        <dbReference type="Proteomes" id="UP000219329"/>
    </source>
</evidence>
<dbReference type="AlphaFoldDB" id="A0A2A5WAX5"/>
<reference evidence="3 4" key="1">
    <citation type="submission" date="2017-08" db="EMBL/GenBank/DDBJ databases">
        <title>Fine stratification of microbial communities through a metagenomic profile of the photic zone.</title>
        <authorList>
            <person name="Haro-Moreno J.M."/>
            <person name="Lopez-Perez M."/>
            <person name="De La Torre J."/>
            <person name="Picazo A."/>
            <person name="Camacho A."/>
            <person name="Rodriguez-Valera F."/>
        </authorList>
    </citation>
    <scope>NUCLEOTIDE SEQUENCE [LARGE SCALE GENOMIC DNA]</scope>
    <source>
        <strain evidence="3">MED-G28</strain>
    </source>
</reference>
<feature type="domain" description="BD-FAE-like" evidence="2">
    <location>
        <begin position="70"/>
        <end position="251"/>
    </location>
</feature>
<dbReference type="EMBL" id="NTJZ01000008">
    <property type="protein sequence ID" value="PDH33428.1"/>
    <property type="molecule type" value="Genomic_DNA"/>
</dbReference>
<accession>A0A2A5WAX5</accession>
<sequence>MNRTSFNEFLAFLGLTFLVLIFNNPLFAADNFIDYPSPSNNVSFEQVQTLEFRQADQQIQYGSEALQYGDIYLPTAGDDPYPLLIFIHGGCWLNSFDMSHTYAFLTALAQSGYAVWSLEYRRSGDTGGGWPGTFEDIKAGIAFASSLRADSVDTSNYILIGHSAGGHLALLAGGETPEAKGVIGIAPITNIISYSQGTNSCQSVTEQFMGSAYSQNPLAYSQANPAEKTPHRNTLILQGTLDAIVPAEQARLTGARTELVEGVNHFDWIHPGSLAFDRLIISIEEMLDR</sequence>
<evidence type="ECO:0000313" key="3">
    <source>
        <dbReference type="EMBL" id="PDH33428.1"/>
    </source>
</evidence>
<gene>
    <name evidence="3" type="ORF">CNF02_08245</name>
</gene>
<dbReference type="Proteomes" id="UP000219329">
    <property type="component" value="Unassembled WGS sequence"/>
</dbReference>
<dbReference type="Gene3D" id="3.40.50.1820">
    <property type="entry name" value="alpha/beta hydrolase"/>
    <property type="match status" value="1"/>
</dbReference>
<organism evidence="3 4">
    <name type="scientific">OM182 bacterium MED-G28</name>
    <dbReference type="NCBI Taxonomy" id="1986256"/>
    <lineage>
        <taxon>Bacteria</taxon>
        <taxon>Pseudomonadati</taxon>
        <taxon>Pseudomonadota</taxon>
        <taxon>Gammaproteobacteria</taxon>
        <taxon>OMG group</taxon>
        <taxon>OM182 clade</taxon>
    </lineage>
</organism>
<name>A0A2A5WAX5_9GAMM</name>
<dbReference type="InterPro" id="IPR029058">
    <property type="entry name" value="AB_hydrolase_fold"/>
</dbReference>
<keyword evidence="1 3" id="KW-0378">Hydrolase</keyword>
<evidence type="ECO:0000256" key="1">
    <source>
        <dbReference type="ARBA" id="ARBA00022801"/>
    </source>
</evidence>
<dbReference type="InterPro" id="IPR049492">
    <property type="entry name" value="BD-FAE-like_dom"/>
</dbReference>
<dbReference type="InterPro" id="IPR050300">
    <property type="entry name" value="GDXG_lipolytic_enzyme"/>
</dbReference>
<dbReference type="Pfam" id="PF20434">
    <property type="entry name" value="BD-FAE"/>
    <property type="match status" value="1"/>
</dbReference>
<dbReference type="PANTHER" id="PTHR48081">
    <property type="entry name" value="AB HYDROLASE SUPERFAMILY PROTEIN C4A8.06C"/>
    <property type="match status" value="1"/>
</dbReference>
<protein>
    <submittedName>
        <fullName evidence="3">Alpha/beta hydrolase</fullName>
    </submittedName>
</protein>
<comment type="caution">
    <text evidence="3">The sequence shown here is derived from an EMBL/GenBank/DDBJ whole genome shotgun (WGS) entry which is preliminary data.</text>
</comment>
<evidence type="ECO:0000259" key="2">
    <source>
        <dbReference type="Pfam" id="PF20434"/>
    </source>
</evidence>
<proteinExistence type="predicted"/>